<evidence type="ECO:0000313" key="2">
    <source>
        <dbReference type="EMBL" id="GFR60889.1"/>
    </source>
</evidence>
<gene>
    <name evidence="2" type="ORF">ElyMa_005417000</name>
</gene>
<accession>A0AAV4EJ88</accession>
<reference evidence="2 3" key="1">
    <citation type="journal article" date="2021" name="Elife">
        <title>Chloroplast acquisition without the gene transfer in kleptoplastic sea slugs, Plakobranchus ocellatus.</title>
        <authorList>
            <person name="Maeda T."/>
            <person name="Takahashi S."/>
            <person name="Yoshida T."/>
            <person name="Shimamura S."/>
            <person name="Takaki Y."/>
            <person name="Nagai Y."/>
            <person name="Toyoda A."/>
            <person name="Suzuki Y."/>
            <person name="Arimoto A."/>
            <person name="Ishii H."/>
            <person name="Satoh N."/>
            <person name="Nishiyama T."/>
            <person name="Hasebe M."/>
            <person name="Maruyama T."/>
            <person name="Minagawa J."/>
            <person name="Obokata J."/>
            <person name="Shigenobu S."/>
        </authorList>
    </citation>
    <scope>NUCLEOTIDE SEQUENCE [LARGE SCALE GENOMIC DNA]</scope>
</reference>
<dbReference type="EMBL" id="BMAT01010805">
    <property type="protein sequence ID" value="GFR60889.1"/>
    <property type="molecule type" value="Genomic_DNA"/>
</dbReference>
<evidence type="ECO:0000256" key="1">
    <source>
        <dbReference type="SAM" id="Phobius"/>
    </source>
</evidence>
<feature type="transmembrane region" description="Helical" evidence="1">
    <location>
        <begin position="99"/>
        <end position="120"/>
    </location>
</feature>
<protein>
    <submittedName>
        <fullName evidence="2">Uncharacterized protein</fullName>
    </submittedName>
</protein>
<keyword evidence="1" id="KW-1133">Transmembrane helix</keyword>
<keyword evidence="1" id="KW-0812">Transmembrane</keyword>
<comment type="caution">
    <text evidence="2">The sequence shown here is derived from an EMBL/GenBank/DDBJ whole genome shotgun (WGS) entry which is preliminary data.</text>
</comment>
<keyword evidence="3" id="KW-1185">Reference proteome</keyword>
<name>A0AAV4EJ88_9GAST</name>
<proteinExistence type="predicted"/>
<evidence type="ECO:0000313" key="3">
    <source>
        <dbReference type="Proteomes" id="UP000762676"/>
    </source>
</evidence>
<keyword evidence="1" id="KW-0472">Membrane</keyword>
<sequence>MRVKNSLKTRIPISTSEFYINASTLPHCRTMQQVPHKIGNYNCNAHSDKDTSNMATEQEKTVTLGDSLVAVLLHNKNNQALFARLQKIRETRTILREKASMLLTWNIIQLLVLLLMFMYASSCHCNFRKLFSCSNNCLRKNHSDRSNL</sequence>
<organism evidence="2 3">
    <name type="scientific">Elysia marginata</name>
    <dbReference type="NCBI Taxonomy" id="1093978"/>
    <lineage>
        <taxon>Eukaryota</taxon>
        <taxon>Metazoa</taxon>
        <taxon>Spiralia</taxon>
        <taxon>Lophotrochozoa</taxon>
        <taxon>Mollusca</taxon>
        <taxon>Gastropoda</taxon>
        <taxon>Heterobranchia</taxon>
        <taxon>Euthyneura</taxon>
        <taxon>Panpulmonata</taxon>
        <taxon>Sacoglossa</taxon>
        <taxon>Placobranchoidea</taxon>
        <taxon>Plakobranchidae</taxon>
        <taxon>Elysia</taxon>
    </lineage>
</organism>
<dbReference type="Proteomes" id="UP000762676">
    <property type="component" value="Unassembled WGS sequence"/>
</dbReference>
<dbReference type="AlphaFoldDB" id="A0AAV4EJ88"/>